<proteinExistence type="predicted"/>
<organism evidence="1">
    <name type="scientific">Dendroctonus ponderosae</name>
    <name type="common">Mountain pine beetle</name>
    <dbReference type="NCBI Taxonomy" id="77166"/>
    <lineage>
        <taxon>Eukaryota</taxon>
        <taxon>Metazoa</taxon>
        <taxon>Ecdysozoa</taxon>
        <taxon>Arthropoda</taxon>
        <taxon>Hexapoda</taxon>
        <taxon>Insecta</taxon>
        <taxon>Pterygota</taxon>
        <taxon>Neoptera</taxon>
        <taxon>Endopterygota</taxon>
        <taxon>Coleoptera</taxon>
        <taxon>Polyphaga</taxon>
        <taxon>Cucujiformia</taxon>
        <taxon>Curculionidae</taxon>
        <taxon>Scolytinae</taxon>
        <taxon>Dendroctonus</taxon>
    </lineage>
</organism>
<protein>
    <submittedName>
        <fullName evidence="1">Uncharacterized protein</fullName>
    </submittedName>
</protein>
<name>N6TMB9_DENPD</name>
<dbReference type="EMBL" id="KB740082">
    <property type="protein sequence ID" value="ENN81599.1"/>
    <property type="molecule type" value="Genomic_DNA"/>
</dbReference>
<gene>
    <name evidence="1" type="ORF">YQE_02008</name>
</gene>
<dbReference type="HOGENOM" id="CLU_213490_0_0_1"/>
<dbReference type="AlphaFoldDB" id="N6TMB9"/>
<evidence type="ECO:0000313" key="1">
    <source>
        <dbReference type="EMBL" id="ENN81599.1"/>
    </source>
</evidence>
<dbReference type="OMA" id="ECIGMEI"/>
<feature type="non-terminal residue" evidence="1">
    <location>
        <position position="1"/>
    </location>
</feature>
<sequence length="54" mass="6046">MGKSAALPKQGRFIMFFKGLYRNEFKWALVKSIGIFALGVRIAQECQGIELVPS</sequence>
<accession>N6TMB9</accession>
<reference evidence="1" key="1">
    <citation type="journal article" date="2013" name="Genome Biol.">
        <title>Draft genome of the mountain pine beetle, Dendroctonus ponderosae Hopkins, a major forest pest.</title>
        <authorList>
            <person name="Keeling C.I."/>
            <person name="Yuen M.M."/>
            <person name="Liao N.Y."/>
            <person name="Docking T.R."/>
            <person name="Chan S.K."/>
            <person name="Taylor G.A."/>
            <person name="Palmquist D.L."/>
            <person name="Jackman S.D."/>
            <person name="Nguyen A."/>
            <person name="Li M."/>
            <person name="Henderson H."/>
            <person name="Janes J.K."/>
            <person name="Zhao Y."/>
            <person name="Pandoh P."/>
            <person name="Moore R."/>
            <person name="Sperling F.A."/>
            <person name="Huber D.P."/>
            <person name="Birol I."/>
            <person name="Jones S.J."/>
            <person name="Bohlmann J."/>
        </authorList>
    </citation>
    <scope>NUCLEOTIDE SEQUENCE</scope>
</reference>